<dbReference type="Gene3D" id="3.40.50.10090">
    <property type="match status" value="2"/>
</dbReference>
<dbReference type="OrthoDB" id="1466968at2"/>
<dbReference type="GO" id="GO:0033014">
    <property type="term" value="P:tetrapyrrole biosynthetic process"/>
    <property type="evidence" value="ECO:0007669"/>
    <property type="project" value="InterPro"/>
</dbReference>
<name>H6L2A8_SAPGL</name>
<dbReference type="EMBL" id="CP002831">
    <property type="protein sequence ID" value="AFC24746.1"/>
    <property type="molecule type" value="Genomic_DNA"/>
</dbReference>
<dbReference type="SUPFAM" id="SSF69618">
    <property type="entry name" value="HemD-like"/>
    <property type="match status" value="1"/>
</dbReference>
<dbReference type="CDD" id="cd06578">
    <property type="entry name" value="HemD"/>
    <property type="match status" value="1"/>
</dbReference>
<protein>
    <submittedName>
        <fullName evidence="2">Porphobilinogen deaminase</fullName>
    </submittedName>
</protein>
<proteinExistence type="predicted"/>
<keyword evidence="3" id="KW-1185">Reference proteome</keyword>
<reference evidence="2 3" key="1">
    <citation type="journal article" date="2012" name="Stand. Genomic Sci.">
        <title>Complete genome sequencing and analysis of Saprospira grandis str. Lewin, a predatory marine bacterium.</title>
        <authorList>
            <person name="Saw J.H."/>
            <person name="Yuryev A."/>
            <person name="Kanbe M."/>
            <person name="Hou S."/>
            <person name="Young A.G."/>
            <person name="Aizawa S."/>
            <person name="Alam M."/>
        </authorList>
    </citation>
    <scope>NUCLEOTIDE SEQUENCE [LARGE SCALE GENOMIC DNA]</scope>
    <source>
        <strain evidence="2 3">Lewin</strain>
    </source>
</reference>
<dbReference type="Proteomes" id="UP000007519">
    <property type="component" value="Chromosome"/>
</dbReference>
<organism evidence="2 3">
    <name type="scientific">Saprospira grandis (strain Lewin)</name>
    <dbReference type="NCBI Taxonomy" id="984262"/>
    <lineage>
        <taxon>Bacteria</taxon>
        <taxon>Pseudomonadati</taxon>
        <taxon>Bacteroidota</taxon>
        <taxon>Saprospiria</taxon>
        <taxon>Saprospirales</taxon>
        <taxon>Saprospiraceae</taxon>
        <taxon>Saprospira</taxon>
    </lineage>
</organism>
<dbReference type="InterPro" id="IPR036108">
    <property type="entry name" value="4pyrrol_syn_uPrphyn_synt_sf"/>
</dbReference>
<gene>
    <name evidence="2" type="ordered locus">SGRA_2015</name>
</gene>
<evidence type="ECO:0000313" key="2">
    <source>
        <dbReference type="EMBL" id="AFC24746.1"/>
    </source>
</evidence>
<dbReference type="GO" id="GO:0004852">
    <property type="term" value="F:uroporphyrinogen-III synthase activity"/>
    <property type="evidence" value="ECO:0007669"/>
    <property type="project" value="InterPro"/>
</dbReference>
<dbReference type="STRING" id="984262.SGRA_2015"/>
<dbReference type="HOGENOM" id="CLU_1249896_0_0_10"/>
<dbReference type="RefSeq" id="WP_015692367.1">
    <property type="nucleotide sequence ID" value="NC_016940.1"/>
</dbReference>
<evidence type="ECO:0000313" key="3">
    <source>
        <dbReference type="Proteomes" id="UP000007519"/>
    </source>
</evidence>
<evidence type="ECO:0000259" key="1">
    <source>
        <dbReference type="Pfam" id="PF02602"/>
    </source>
</evidence>
<dbReference type="Pfam" id="PF02602">
    <property type="entry name" value="HEM4"/>
    <property type="match status" value="1"/>
</dbReference>
<sequence length="221" mass="25317">MQKIFISRKLAEQSDFRRLLANRAELIDYSLLRFRPTNFSWPKDTDCYFFYSPRGLRYALDQWKKPWEQLPLIAALGPATAAVLQEFGLSADFIGSGRPAPTALAFKEWLGQKSVCFFRAEQSKRSIQQLLKGEILAKERIVYSNQAKTQFADSQADILVLTSPLNAETYLKAYPKKKNQEILVIGRSTAQKLMEMGYSDFHLATAPKEEALAQYCLRYLL</sequence>
<dbReference type="eggNOG" id="COG1587">
    <property type="taxonomic scope" value="Bacteria"/>
</dbReference>
<dbReference type="InterPro" id="IPR003754">
    <property type="entry name" value="4pyrrol_synth_uPrphyn_synth"/>
</dbReference>
<dbReference type="AlphaFoldDB" id="H6L2A8"/>
<feature type="domain" description="Tetrapyrrole biosynthesis uroporphyrinogen III synthase" evidence="1">
    <location>
        <begin position="44"/>
        <end position="213"/>
    </location>
</feature>
<dbReference type="KEGG" id="sgn:SGRA_2015"/>
<accession>H6L2A8</accession>